<proteinExistence type="inferred from homology"/>
<dbReference type="OrthoDB" id="260091at2759"/>
<keyword evidence="2" id="KW-0479">Metal-binding</keyword>
<dbReference type="EMBL" id="BGPR01009018">
    <property type="protein sequence ID" value="GBN37437.1"/>
    <property type="molecule type" value="Genomic_DNA"/>
</dbReference>
<dbReference type="PANTHER" id="PTHR21281:SF0">
    <property type="entry name" value="CYTOCHROME B5 DOMAIN-CONTAINING PROTEIN 1"/>
    <property type="match status" value="1"/>
</dbReference>
<evidence type="ECO:0000313" key="7">
    <source>
        <dbReference type="Proteomes" id="UP000499080"/>
    </source>
</evidence>
<keyword evidence="1" id="KW-0349">Heme</keyword>
<sequence>MTSDLVWFGCFMTQGSWIRPQRKRIRGLTPQFDQRPPPSPTKRTNHFDTRFVSNGTPKSPPCLLCSMSIFIRTGQEGIFALLAFGGKDISHLFDTDGQVKCHVNPETNKIDAFSPFQNFIDLPSQGQVEEIYLKRRLQDEIMANELMERFASQRLNKTNSDFINTKVTKDLKLSDEYLPWWKDEQYVIGLLTTKSRWITIRNMLTGKAVLLEVCSEETIDEILLRYLKFNSHARSYTWKYMGQNLLMSETLETNGIPDRDFKAEKLRLNDEDFIPTIDLYFNDDLTDA</sequence>
<keyword evidence="3" id="KW-0408">Iron</keyword>
<dbReference type="InterPro" id="IPR052320">
    <property type="entry name" value="Cytochrome_b5_domain"/>
</dbReference>
<name>A0A4Y2NH75_ARAVE</name>
<dbReference type="PANTHER" id="PTHR21281">
    <property type="entry name" value="CYTOCHROME B5 DOMAIN-CONTAINING PROTEIN 1"/>
    <property type="match status" value="1"/>
</dbReference>
<keyword evidence="7" id="KW-1185">Reference proteome</keyword>
<evidence type="ECO:0000313" key="6">
    <source>
        <dbReference type="EMBL" id="GBN37437.1"/>
    </source>
</evidence>
<evidence type="ECO:0000256" key="2">
    <source>
        <dbReference type="ARBA" id="ARBA00022723"/>
    </source>
</evidence>
<organism evidence="6 7">
    <name type="scientific">Araneus ventricosus</name>
    <name type="common">Orbweaver spider</name>
    <name type="synonym">Epeira ventricosa</name>
    <dbReference type="NCBI Taxonomy" id="182803"/>
    <lineage>
        <taxon>Eukaryota</taxon>
        <taxon>Metazoa</taxon>
        <taxon>Ecdysozoa</taxon>
        <taxon>Arthropoda</taxon>
        <taxon>Chelicerata</taxon>
        <taxon>Arachnida</taxon>
        <taxon>Araneae</taxon>
        <taxon>Araneomorphae</taxon>
        <taxon>Entelegynae</taxon>
        <taxon>Araneoidea</taxon>
        <taxon>Araneidae</taxon>
        <taxon>Araneus</taxon>
    </lineage>
</organism>
<dbReference type="GO" id="GO:0046872">
    <property type="term" value="F:metal ion binding"/>
    <property type="evidence" value="ECO:0007669"/>
    <property type="project" value="UniProtKB-KW"/>
</dbReference>
<accession>A0A4Y2NH75</accession>
<dbReference type="AlphaFoldDB" id="A0A4Y2NH75"/>
<evidence type="ECO:0000256" key="3">
    <source>
        <dbReference type="ARBA" id="ARBA00023004"/>
    </source>
</evidence>
<evidence type="ECO:0000256" key="5">
    <source>
        <dbReference type="SAM" id="MobiDB-lite"/>
    </source>
</evidence>
<reference evidence="6 7" key="1">
    <citation type="journal article" date="2019" name="Sci. Rep.">
        <title>Orb-weaving spider Araneus ventricosus genome elucidates the spidroin gene catalogue.</title>
        <authorList>
            <person name="Kono N."/>
            <person name="Nakamura H."/>
            <person name="Ohtoshi R."/>
            <person name="Moran D.A.P."/>
            <person name="Shinohara A."/>
            <person name="Yoshida Y."/>
            <person name="Fujiwara M."/>
            <person name="Mori M."/>
            <person name="Tomita M."/>
            <person name="Arakawa K."/>
        </authorList>
    </citation>
    <scope>NUCLEOTIDE SEQUENCE [LARGE SCALE GENOMIC DNA]</scope>
</reference>
<comment type="similarity">
    <text evidence="4">Belongs to the cytochrome b5 family.</text>
</comment>
<comment type="caution">
    <text evidence="6">The sequence shown here is derived from an EMBL/GenBank/DDBJ whole genome shotgun (WGS) entry which is preliminary data.</text>
</comment>
<evidence type="ECO:0000256" key="4">
    <source>
        <dbReference type="ARBA" id="ARBA00038168"/>
    </source>
</evidence>
<dbReference type="Proteomes" id="UP000499080">
    <property type="component" value="Unassembled WGS sequence"/>
</dbReference>
<evidence type="ECO:0000256" key="1">
    <source>
        <dbReference type="ARBA" id="ARBA00022617"/>
    </source>
</evidence>
<protein>
    <submittedName>
        <fullName evidence="6">Cytochrome b5 domain-containing protein 1</fullName>
    </submittedName>
</protein>
<gene>
    <name evidence="6" type="primary">cyb5d1_1</name>
    <name evidence="6" type="ORF">AVEN_136582_1</name>
</gene>
<feature type="region of interest" description="Disordered" evidence="5">
    <location>
        <begin position="28"/>
        <end position="48"/>
    </location>
</feature>